<dbReference type="InterPro" id="IPR011478">
    <property type="entry name" value="DUF1585"/>
</dbReference>
<reference evidence="1 2" key="1">
    <citation type="submission" date="2016-04" db="EMBL/GenBank/DDBJ databases">
        <title>Complete genome sequence of natural rubber-degrading, novel Gram-negative bacterium, Rhizobacter gummiphilus strain NS21.</title>
        <authorList>
            <person name="Tabata M."/>
            <person name="Kasai D."/>
            <person name="Fukuda M."/>
        </authorList>
    </citation>
    <scope>NUCLEOTIDE SEQUENCE [LARGE SCALE GENOMIC DNA]</scope>
    <source>
        <strain evidence="1 2">NS21</strain>
    </source>
</reference>
<dbReference type="KEGG" id="rgu:A4W93_17275"/>
<accession>A0A1W6LB91</accession>
<evidence type="ECO:0000313" key="2">
    <source>
        <dbReference type="Proteomes" id="UP000193427"/>
    </source>
</evidence>
<dbReference type="InterPro" id="IPR013039">
    <property type="entry name" value="DUF1588"/>
</dbReference>
<dbReference type="RefSeq" id="WP_169726556.1">
    <property type="nucleotide sequence ID" value="NZ_BSPR01000013.1"/>
</dbReference>
<name>A0A1W6LB91_9BURK</name>
<protein>
    <submittedName>
        <fullName evidence="1">Uncharacterized protein</fullName>
    </submittedName>
</protein>
<dbReference type="EMBL" id="CP015118">
    <property type="protein sequence ID" value="ARN21506.1"/>
    <property type="molecule type" value="Genomic_DNA"/>
</dbReference>
<dbReference type="InterPro" id="IPR013042">
    <property type="entry name" value="DUF1592"/>
</dbReference>
<dbReference type="Proteomes" id="UP000193427">
    <property type="component" value="Chromosome"/>
</dbReference>
<sequence length="559" mass="59786">MSLPVDPHAQGPGVTALAADSGTNPGCFTAVLPRRLTRTQFINALTDWSATLVTDAGLPARIRTLVIDTAQFPQDASINPETTRHQGYWRLDPTVTTRQVGGINTVAQALAADLASSDTRAASILGNCSGDACLTAFIRKAGRTLFRQPLTDAEVAVYRKVANGATDRAALVKVLATMIASPQTYFIVERGNGSGSGACVPLSAHELAARLSLHLWDTLPDATLAARADDGTLMQPAVYQAQVTRLMGDARADLALRSFFRQWFRLDDLVAMNGKVGNARFDKFAGDYKPLATTRDAAIDEVLDMVSYVASNNGSLQQVLTDRHSFARTADIASLYKTPVWNGSNTPPVFTEADRVGLLTRIAVVANGSSDTTLPISRGAKVLSALTCQALPPPAMNQTNAGADLSGVLTTRERTTRVTEMEGTACVACHKTVLNPWGFVHERFDALGRVRASEVVRNDAGDVLGDKPLDTAVVAKLDGIASRAISTPAQAQQYVLDSGAFEACFARNYFRYAFGRADGAADAPVVEEVRQQAANGANLRSLFASIVTRDEFKTIQRPQ</sequence>
<keyword evidence="2" id="KW-1185">Reference proteome</keyword>
<dbReference type="STRING" id="946333.A4W93_17275"/>
<evidence type="ECO:0000313" key="1">
    <source>
        <dbReference type="EMBL" id="ARN21506.1"/>
    </source>
</evidence>
<dbReference type="Pfam" id="PF07627">
    <property type="entry name" value="PSCyt3"/>
    <property type="match status" value="1"/>
</dbReference>
<gene>
    <name evidence="1" type="ORF">A4W93_17275</name>
</gene>
<dbReference type="AlphaFoldDB" id="A0A1W6LB91"/>
<dbReference type="Pfam" id="PF07624">
    <property type="entry name" value="PSD2"/>
    <property type="match status" value="1"/>
</dbReference>
<proteinExistence type="predicted"/>
<organism evidence="1 2">
    <name type="scientific">Piscinibacter gummiphilus</name>
    <dbReference type="NCBI Taxonomy" id="946333"/>
    <lineage>
        <taxon>Bacteria</taxon>
        <taxon>Pseudomonadati</taxon>
        <taxon>Pseudomonadota</taxon>
        <taxon>Betaproteobacteria</taxon>
        <taxon>Burkholderiales</taxon>
        <taxon>Sphaerotilaceae</taxon>
        <taxon>Piscinibacter</taxon>
    </lineage>
</organism>
<dbReference type="Pfam" id="PF07631">
    <property type="entry name" value="PSD4"/>
    <property type="match status" value="1"/>
</dbReference>